<name>A0A1I3E4S2_9PLAN</name>
<dbReference type="GO" id="GO:0016787">
    <property type="term" value="F:hydrolase activity"/>
    <property type="evidence" value="ECO:0007669"/>
    <property type="project" value="InterPro"/>
</dbReference>
<evidence type="ECO:0000313" key="3">
    <source>
        <dbReference type="EMBL" id="SFH94022.1"/>
    </source>
</evidence>
<dbReference type="Proteomes" id="UP000199518">
    <property type="component" value="Unassembled WGS sequence"/>
</dbReference>
<dbReference type="InterPro" id="IPR010496">
    <property type="entry name" value="AL/BT2_dom"/>
</dbReference>
<protein>
    <submittedName>
        <fullName evidence="3">Trehalose utilisation</fullName>
    </submittedName>
</protein>
<dbReference type="STRING" id="1576369.SAMN05421753_10482"/>
<sequence>MPFPPSPAVLMQRLRSMLRLSLPVVALCSLLQSVSIAAEEGATPLFNGTSLEAWTQKGGEAKYAVEGEEIVGTSVIGTPNSFLCTNKPYQNFILDLDVKVDPLLNSGIQIRSNSFEEPKTYEFADKAGAKQKVTVPAQRVHGYQVEIDPSPRGWSGGIYDESRRGWLSSPTGENNAAARAAFKNGEWNHYRIEANGPSIKTSINGVPVADLNDGMTDSGFIALQVHGIGNDQAKVGKQVRWKNIMLKELPATPADSGKPQWLTYKGTAGPGLGKKIVLISGDEEYRSEEALPQLAKILSERQGFDCTVLFAVDPETGYVNPNVLTNIPGLEALDTADLMVIFTRFRNLPDAQMQHVDQYLKSGKPVLGIRTATHAFNPPEKSTWAQYANGAHGHHEAWTDGFGRLVLGEKWHTHHGKHKHQSARGMIAPGATEHPILRGVKDGEIWGSTDVYGVRLPLPGDSQALVLGQVVNRAGEYDANDKFYGMRDTDKQADPALNDPMMPIVWLKSYQLPDGQPGKSMTSTIGAAIDMTNTAVRKELVNGVLFLLDMADKIPADGANVEVVGDFNPSAYGFRSKEQWTAEKKTVEDFK</sequence>
<organism evidence="3 4">
    <name type="scientific">Planctomicrobium piriforme</name>
    <dbReference type="NCBI Taxonomy" id="1576369"/>
    <lineage>
        <taxon>Bacteria</taxon>
        <taxon>Pseudomonadati</taxon>
        <taxon>Planctomycetota</taxon>
        <taxon>Planctomycetia</taxon>
        <taxon>Planctomycetales</taxon>
        <taxon>Planctomycetaceae</taxon>
        <taxon>Planctomicrobium</taxon>
    </lineage>
</organism>
<proteinExistence type="predicted"/>
<accession>A0A1I3E4S2</accession>
<dbReference type="EMBL" id="FOQD01000004">
    <property type="protein sequence ID" value="SFH94022.1"/>
    <property type="molecule type" value="Genomic_DNA"/>
</dbReference>
<dbReference type="RefSeq" id="WP_245764534.1">
    <property type="nucleotide sequence ID" value="NZ_FOQD01000004.1"/>
</dbReference>
<dbReference type="AlphaFoldDB" id="A0A1I3E4S2"/>
<dbReference type="Gene3D" id="2.60.120.560">
    <property type="entry name" value="Exo-inulinase, domain 1"/>
    <property type="match status" value="1"/>
</dbReference>
<keyword evidence="4" id="KW-1185">Reference proteome</keyword>
<evidence type="ECO:0000259" key="2">
    <source>
        <dbReference type="Pfam" id="PF06439"/>
    </source>
</evidence>
<feature type="domain" description="3-keto-alpha-glucoside-1,2-lyase/3-keto-2-hydroxy-glucal hydratase" evidence="2">
    <location>
        <begin position="41"/>
        <end position="247"/>
    </location>
</feature>
<keyword evidence="1" id="KW-0732">Signal</keyword>
<feature type="signal peptide" evidence="1">
    <location>
        <begin position="1"/>
        <end position="37"/>
    </location>
</feature>
<dbReference type="Pfam" id="PF06439">
    <property type="entry name" value="3keto-disac_hyd"/>
    <property type="match status" value="1"/>
</dbReference>
<evidence type="ECO:0000256" key="1">
    <source>
        <dbReference type="SAM" id="SignalP"/>
    </source>
</evidence>
<evidence type="ECO:0000313" key="4">
    <source>
        <dbReference type="Proteomes" id="UP000199518"/>
    </source>
</evidence>
<dbReference type="SUPFAM" id="SSF52317">
    <property type="entry name" value="Class I glutamine amidotransferase-like"/>
    <property type="match status" value="1"/>
</dbReference>
<dbReference type="InterPro" id="IPR029062">
    <property type="entry name" value="Class_I_gatase-like"/>
</dbReference>
<reference evidence="4" key="1">
    <citation type="submission" date="2016-10" db="EMBL/GenBank/DDBJ databases">
        <authorList>
            <person name="Varghese N."/>
            <person name="Submissions S."/>
        </authorList>
    </citation>
    <scope>NUCLEOTIDE SEQUENCE [LARGE SCALE GENOMIC DNA]</scope>
    <source>
        <strain evidence="4">DSM 26348</strain>
    </source>
</reference>
<gene>
    <name evidence="3" type="ORF">SAMN05421753_10482</name>
</gene>
<feature type="chain" id="PRO_5011526841" evidence="1">
    <location>
        <begin position="38"/>
        <end position="591"/>
    </location>
</feature>
<dbReference type="Gene3D" id="3.40.50.880">
    <property type="match status" value="1"/>
</dbReference>